<protein>
    <recommendedName>
        <fullName evidence="6">Peptidase M20 dimerisation domain-containing protein</fullName>
    </recommendedName>
</protein>
<dbReference type="PANTHER" id="PTHR42994:SF2">
    <property type="entry name" value="PEPTIDASE"/>
    <property type="match status" value="1"/>
</dbReference>
<dbReference type="InterPro" id="IPR011650">
    <property type="entry name" value="Peptidase_M20_dimer"/>
</dbReference>
<sequence length="229" mass="23900">ADRLVETFCTLVAIDSPPGEEDEVAEHIAETVAAMGFDVKEDSYGNLIASKGVYEATAVEEILILSAHMDTVEPGRGVVPVINGEEIMSQGDTVLGGDCKAGIAAILEGVRSALVSGNDHKPVQLVFTREEEIGLVGAKNLDYTMILGKRAVVFDGEGAPNVLTDASPTYLRFDIRVVGRGAHAGVEPEKGLSAATIAADLVLGLPLGRIDDETTMNIGVIEGGSARNA</sequence>
<dbReference type="Pfam" id="PF04389">
    <property type="entry name" value="Peptidase_M28"/>
    <property type="match status" value="1"/>
</dbReference>
<accession>A0A383ET49</accession>
<evidence type="ECO:0000256" key="1">
    <source>
        <dbReference type="ARBA" id="ARBA00001947"/>
    </source>
</evidence>
<evidence type="ECO:0008006" key="6">
    <source>
        <dbReference type="Google" id="ProtNLM"/>
    </source>
</evidence>
<comment type="cofactor">
    <cofactor evidence="1">
        <name>Zn(2+)</name>
        <dbReference type="ChEBI" id="CHEBI:29105"/>
    </cofactor>
</comment>
<evidence type="ECO:0000313" key="5">
    <source>
        <dbReference type="EMBL" id="SVE60086.1"/>
    </source>
</evidence>
<feature type="domain" description="Peptidase M20 dimerisation" evidence="4">
    <location>
        <begin position="171"/>
        <end position="229"/>
    </location>
</feature>
<dbReference type="InterPro" id="IPR007484">
    <property type="entry name" value="Peptidase_M28"/>
</dbReference>
<keyword evidence="2" id="KW-0862">Zinc</keyword>
<dbReference type="InterPro" id="IPR036264">
    <property type="entry name" value="Bact_exopeptidase_dim_dom"/>
</dbReference>
<dbReference type="SUPFAM" id="SSF53187">
    <property type="entry name" value="Zn-dependent exopeptidases"/>
    <property type="match status" value="1"/>
</dbReference>
<feature type="non-terminal residue" evidence="5">
    <location>
        <position position="229"/>
    </location>
</feature>
<feature type="domain" description="Peptidase M28" evidence="3">
    <location>
        <begin position="56"/>
        <end position="141"/>
    </location>
</feature>
<dbReference type="PANTHER" id="PTHR42994">
    <property type="entry name" value="PEPTIDASE T"/>
    <property type="match status" value="1"/>
</dbReference>
<dbReference type="Pfam" id="PF07687">
    <property type="entry name" value="M20_dimer"/>
    <property type="match status" value="1"/>
</dbReference>
<proteinExistence type="predicted"/>
<evidence type="ECO:0000259" key="4">
    <source>
        <dbReference type="Pfam" id="PF07687"/>
    </source>
</evidence>
<dbReference type="AlphaFoldDB" id="A0A383ET49"/>
<evidence type="ECO:0000256" key="2">
    <source>
        <dbReference type="ARBA" id="ARBA00022833"/>
    </source>
</evidence>
<organism evidence="5">
    <name type="scientific">marine metagenome</name>
    <dbReference type="NCBI Taxonomy" id="408172"/>
    <lineage>
        <taxon>unclassified sequences</taxon>
        <taxon>metagenomes</taxon>
        <taxon>ecological metagenomes</taxon>
    </lineage>
</organism>
<reference evidence="5" key="1">
    <citation type="submission" date="2018-05" db="EMBL/GenBank/DDBJ databases">
        <authorList>
            <person name="Lanie J.A."/>
            <person name="Ng W.-L."/>
            <person name="Kazmierczak K.M."/>
            <person name="Andrzejewski T.M."/>
            <person name="Davidsen T.M."/>
            <person name="Wayne K.J."/>
            <person name="Tettelin H."/>
            <person name="Glass J.I."/>
            <person name="Rusch D."/>
            <person name="Podicherti R."/>
            <person name="Tsui H.-C.T."/>
            <person name="Winkler M.E."/>
        </authorList>
    </citation>
    <scope>NUCLEOTIDE SEQUENCE</scope>
</reference>
<dbReference type="Gene3D" id="3.40.630.10">
    <property type="entry name" value="Zn peptidases"/>
    <property type="match status" value="1"/>
</dbReference>
<gene>
    <name evidence="5" type="ORF">METZ01_LOCUS512940</name>
</gene>
<name>A0A383ET49_9ZZZZ</name>
<evidence type="ECO:0000259" key="3">
    <source>
        <dbReference type="Pfam" id="PF04389"/>
    </source>
</evidence>
<dbReference type="EMBL" id="UINC01228674">
    <property type="protein sequence ID" value="SVE60086.1"/>
    <property type="molecule type" value="Genomic_DNA"/>
</dbReference>
<dbReference type="SUPFAM" id="SSF55031">
    <property type="entry name" value="Bacterial exopeptidase dimerisation domain"/>
    <property type="match status" value="1"/>
</dbReference>
<feature type="non-terminal residue" evidence="5">
    <location>
        <position position="1"/>
    </location>
</feature>